<name>A0A6N8I489_9FIRM</name>
<protein>
    <recommendedName>
        <fullName evidence="3">Tocopherol cyclase</fullName>
    </recommendedName>
</protein>
<dbReference type="GO" id="GO:0009976">
    <property type="term" value="F:tocopherol cyclase activity"/>
    <property type="evidence" value="ECO:0007669"/>
    <property type="project" value="InterPro"/>
</dbReference>
<proteinExistence type="predicted"/>
<dbReference type="RefSeq" id="WP_156991249.1">
    <property type="nucleotide sequence ID" value="NZ_VWXL01000100.1"/>
</dbReference>
<dbReference type="OrthoDB" id="9772627at2"/>
<gene>
    <name evidence="1" type="ORF">CAFE_33080</name>
</gene>
<dbReference type="Proteomes" id="UP000469440">
    <property type="component" value="Unassembled WGS sequence"/>
</dbReference>
<accession>A0A6N8I489</accession>
<sequence>MVYSFIPGLSAAPDGRQTAFLQVISPEWSRFFRYPAESFRVERHPLRVRVGDSVFGEAGAAVSIFQDGMRISGEIAYSAFQPILKSLYCPTVMGPFSYLWFLECSHDVVSMSHSLKGELNVNGETLDLTGGTGYLERDAGKSFPRAWVWYQSNCFSRPGDGVMLAAARVPIGPWAFNGLLGVCRAGGREYRLATYFGGGLERVQRKGNIVCISARQGERRLEIRVRAGASRELKAPLLGDMSRAIREYPCCDSAVRLTEGKKVLLEDRGACAGLEQVGGLDEF</sequence>
<dbReference type="SUPFAM" id="SSF159245">
    <property type="entry name" value="AttH-like"/>
    <property type="match status" value="1"/>
</dbReference>
<reference evidence="1 2" key="1">
    <citation type="submission" date="2019-09" db="EMBL/GenBank/DDBJ databases">
        <title>Genome sequence of Clostridium sp. EA1.</title>
        <authorList>
            <person name="Poehlein A."/>
            <person name="Bengelsdorf F.R."/>
            <person name="Daniel R."/>
        </authorList>
    </citation>
    <scope>NUCLEOTIDE SEQUENCE [LARGE SCALE GENOMIC DNA]</scope>
    <source>
        <strain evidence="1 2">EA1</strain>
    </source>
</reference>
<keyword evidence="2" id="KW-1185">Reference proteome</keyword>
<evidence type="ECO:0000313" key="2">
    <source>
        <dbReference type="Proteomes" id="UP000469440"/>
    </source>
</evidence>
<evidence type="ECO:0000313" key="1">
    <source>
        <dbReference type="EMBL" id="MVB12567.1"/>
    </source>
</evidence>
<dbReference type="EMBL" id="VWXL01000100">
    <property type="protein sequence ID" value="MVB12567.1"/>
    <property type="molecule type" value="Genomic_DNA"/>
</dbReference>
<dbReference type="Pfam" id="PF14249">
    <property type="entry name" value="Tocopherol_cycl"/>
    <property type="match status" value="1"/>
</dbReference>
<dbReference type="InterPro" id="IPR025893">
    <property type="entry name" value="Tocopherol_cyclase"/>
</dbReference>
<evidence type="ECO:0008006" key="3">
    <source>
        <dbReference type="Google" id="ProtNLM"/>
    </source>
</evidence>
<organism evidence="1 2">
    <name type="scientific">Caproicibacter fermentans</name>
    <dbReference type="NCBI Taxonomy" id="2576756"/>
    <lineage>
        <taxon>Bacteria</taxon>
        <taxon>Bacillati</taxon>
        <taxon>Bacillota</taxon>
        <taxon>Clostridia</taxon>
        <taxon>Eubacteriales</taxon>
        <taxon>Acutalibacteraceae</taxon>
        <taxon>Caproicibacter</taxon>
    </lineage>
</organism>
<dbReference type="AlphaFoldDB" id="A0A6N8I489"/>
<comment type="caution">
    <text evidence="1">The sequence shown here is derived from an EMBL/GenBank/DDBJ whole genome shotgun (WGS) entry which is preliminary data.</text>
</comment>